<comment type="caution">
    <text evidence="1">The sequence shown here is derived from an EMBL/GenBank/DDBJ whole genome shotgun (WGS) entry which is preliminary data.</text>
</comment>
<sequence>MFATTIPCTFLWKRATIIPILKKDKPASDFDSYRWISLTCVLAKLMERLVISRRRWHLETKSLPHPAQAGFRKKRFTEEHATAFSQSTKDNLGKGNIVCLSGHVDFKGLENKAPI</sequence>
<keyword evidence="1" id="KW-0695">RNA-directed DNA polymerase</keyword>
<keyword evidence="1" id="KW-0548">Nucleotidyltransferase</keyword>
<keyword evidence="2" id="KW-1185">Reference proteome</keyword>
<dbReference type="GO" id="GO:0003964">
    <property type="term" value="F:RNA-directed DNA polymerase activity"/>
    <property type="evidence" value="ECO:0007669"/>
    <property type="project" value="UniProtKB-KW"/>
</dbReference>
<name>A0AAV4QAC3_9ARAC</name>
<evidence type="ECO:0000313" key="1">
    <source>
        <dbReference type="EMBL" id="GIY05956.1"/>
    </source>
</evidence>
<keyword evidence="1" id="KW-0808">Transferase</keyword>
<dbReference type="AlphaFoldDB" id="A0AAV4QAC3"/>
<evidence type="ECO:0000313" key="2">
    <source>
        <dbReference type="Proteomes" id="UP001054837"/>
    </source>
</evidence>
<reference evidence="1 2" key="1">
    <citation type="submission" date="2021-06" db="EMBL/GenBank/DDBJ databases">
        <title>Caerostris darwini draft genome.</title>
        <authorList>
            <person name="Kono N."/>
            <person name="Arakawa K."/>
        </authorList>
    </citation>
    <scope>NUCLEOTIDE SEQUENCE [LARGE SCALE GENOMIC DNA]</scope>
</reference>
<dbReference type="PANTHER" id="PTHR19446">
    <property type="entry name" value="REVERSE TRANSCRIPTASES"/>
    <property type="match status" value="1"/>
</dbReference>
<dbReference type="EMBL" id="BPLQ01004155">
    <property type="protein sequence ID" value="GIY05956.1"/>
    <property type="molecule type" value="Genomic_DNA"/>
</dbReference>
<protein>
    <submittedName>
        <fullName evidence="1">Reverse transcriptase domain-containing protein</fullName>
    </submittedName>
</protein>
<proteinExistence type="predicted"/>
<dbReference type="Proteomes" id="UP001054837">
    <property type="component" value="Unassembled WGS sequence"/>
</dbReference>
<organism evidence="1 2">
    <name type="scientific">Caerostris darwini</name>
    <dbReference type="NCBI Taxonomy" id="1538125"/>
    <lineage>
        <taxon>Eukaryota</taxon>
        <taxon>Metazoa</taxon>
        <taxon>Ecdysozoa</taxon>
        <taxon>Arthropoda</taxon>
        <taxon>Chelicerata</taxon>
        <taxon>Arachnida</taxon>
        <taxon>Araneae</taxon>
        <taxon>Araneomorphae</taxon>
        <taxon>Entelegynae</taxon>
        <taxon>Araneoidea</taxon>
        <taxon>Araneidae</taxon>
        <taxon>Caerostris</taxon>
    </lineage>
</organism>
<accession>A0AAV4QAC3</accession>
<gene>
    <name evidence="1" type="primary">AVEN_213259_1</name>
    <name evidence="1" type="ORF">CDAR_297031</name>
</gene>